<sequence length="355" mass="38829">MSTQTITSDTADAGVSLSNDQLPQHLIDAMQRIFKKHPGYRTTHAKGLLVEGVFTPTEQAKTLSKAAHFSNSSTPVTARFSVGGGIPKVADFSPLATPKGIAIRFQVDDDTHTDLVAHSFDGFAVRTGEEFLLFLQLLGNVGAARTALAEAEQKGGDTTEEQEAFDNAQKAFFPFLEAHPLAAKFSNGYGPNPHNYGTLQYYEPNTHILTNAEGGVANVRYVLEPADGEHLYGKDELDGLSPSYLEEDLKQRFPEKPIVLNIKAHIADPGDVLDDATVPYKSTTFVPVGRLEINKVSDDNVERQQQIAFSPTPEKGGIQGIMSSQDPLIQVRKGVYWISTDQRRNEKQVETTDAE</sequence>
<dbReference type="InterPro" id="IPR011614">
    <property type="entry name" value="Catalase_core"/>
</dbReference>
<dbReference type="GO" id="GO:0042744">
    <property type="term" value="P:hydrogen peroxide catabolic process"/>
    <property type="evidence" value="ECO:0007669"/>
    <property type="project" value="TreeGrafter"/>
</dbReference>
<evidence type="ECO:0000313" key="3">
    <source>
        <dbReference type="Proteomes" id="UP000295703"/>
    </source>
</evidence>
<dbReference type="Gene3D" id="1.20.1280.120">
    <property type="match status" value="1"/>
</dbReference>
<dbReference type="GO" id="GO:0020037">
    <property type="term" value="F:heme binding"/>
    <property type="evidence" value="ECO:0007669"/>
    <property type="project" value="InterPro"/>
</dbReference>
<dbReference type="PRINTS" id="PR00067">
    <property type="entry name" value="CATALASE"/>
</dbReference>
<dbReference type="Pfam" id="PF00199">
    <property type="entry name" value="Catalase"/>
    <property type="match status" value="1"/>
</dbReference>
<dbReference type="Proteomes" id="UP000295703">
    <property type="component" value="Unassembled WGS sequence"/>
</dbReference>
<dbReference type="STRING" id="5466.A0A4R8QZP1"/>
<proteinExistence type="predicted"/>
<feature type="domain" description="Catalase core" evidence="1">
    <location>
        <begin position="10"/>
        <end position="355"/>
    </location>
</feature>
<dbReference type="EMBL" id="RYZW01000102">
    <property type="protein sequence ID" value="TDZ47698.1"/>
    <property type="molecule type" value="Genomic_DNA"/>
</dbReference>
<dbReference type="AlphaFoldDB" id="A0A4R8QZP1"/>
<dbReference type="PROSITE" id="PS51402">
    <property type="entry name" value="CATALASE_3"/>
    <property type="match status" value="1"/>
</dbReference>
<keyword evidence="2" id="KW-0575">Peroxidase</keyword>
<dbReference type="SUPFAM" id="SSF56634">
    <property type="entry name" value="Heme-dependent catalase-like"/>
    <property type="match status" value="1"/>
</dbReference>
<protein>
    <submittedName>
        <fullName evidence="2">Catalase-related peroxidase</fullName>
    </submittedName>
</protein>
<dbReference type="InterPro" id="IPR018028">
    <property type="entry name" value="Catalase"/>
</dbReference>
<accession>A0A4R8QZP1</accession>
<dbReference type="PANTHER" id="PTHR11465:SF62">
    <property type="entry name" value="CATALASE T"/>
    <property type="match status" value="1"/>
</dbReference>
<dbReference type="GO" id="GO:0005777">
    <property type="term" value="C:peroxisome"/>
    <property type="evidence" value="ECO:0007669"/>
    <property type="project" value="TreeGrafter"/>
</dbReference>
<dbReference type="GO" id="GO:0042542">
    <property type="term" value="P:response to hydrogen peroxide"/>
    <property type="evidence" value="ECO:0007669"/>
    <property type="project" value="TreeGrafter"/>
</dbReference>
<dbReference type="GO" id="GO:0005739">
    <property type="term" value="C:mitochondrion"/>
    <property type="evidence" value="ECO:0007669"/>
    <property type="project" value="TreeGrafter"/>
</dbReference>
<dbReference type="InterPro" id="IPR020835">
    <property type="entry name" value="Catalase_sf"/>
</dbReference>
<dbReference type="GO" id="GO:0004096">
    <property type="term" value="F:catalase activity"/>
    <property type="evidence" value="ECO:0007669"/>
    <property type="project" value="InterPro"/>
</dbReference>
<gene>
    <name evidence="2" type="ORF">CTRI78_v008463</name>
</gene>
<dbReference type="SMART" id="SM01060">
    <property type="entry name" value="Catalase"/>
    <property type="match status" value="1"/>
</dbReference>
<name>A0A4R8QZP1_COLTR</name>
<keyword evidence="2" id="KW-0560">Oxidoreductase</keyword>
<reference evidence="2 3" key="1">
    <citation type="submission" date="2018-12" db="EMBL/GenBank/DDBJ databases">
        <title>Genome sequence and assembly of Colletotrichum trifolii.</title>
        <authorList>
            <person name="Gan P."/>
            <person name="Shirasu K."/>
        </authorList>
    </citation>
    <scope>NUCLEOTIDE SEQUENCE [LARGE SCALE GENOMIC DNA]</scope>
    <source>
        <strain evidence="2 3">543-2</strain>
    </source>
</reference>
<organism evidence="2 3">
    <name type="scientific">Colletotrichum trifolii</name>
    <dbReference type="NCBI Taxonomy" id="5466"/>
    <lineage>
        <taxon>Eukaryota</taxon>
        <taxon>Fungi</taxon>
        <taxon>Dikarya</taxon>
        <taxon>Ascomycota</taxon>
        <taxon>Pezizomycotina</taxon>
        <taxon>Sordariomycetes</taxon>
        <taxon>Hypocreomycetidae</taxon>
        <taxon>Glomerellales</taxon>
        <taxon>Glomerellaceae</taxon>
        <taxon>Colletotrichum</taxon>
        <taxon>Colletotrichum orbiculare species complex</taxon>
    </lineage>
</organism>
<keyword evidence="3" id="KW-1185">Reference proteome</keyword>
<evidence type="ECO:0000313" key="2">
    <source>
        <dbReference type="EMBL" id="TDZ47698.1"/>
    </source>
</evidence>
<dbReference type="Gene3D" id="2.40.180.10">
    <property type="entry name" value="Catalase core domain"/>
    <property type="match status" value="1"/>
</dbReference>
<evidence type="ECO:0000259" key="1">
    <source>
        <dbReference type="SMART" id="SM01060"/>
    </source>
</evidence>
<comment type="caution">
    <text evidence="2">The sequence shown here is derived from an EMBL/GenBank/DDBJ whole genome shotgun (WGS) entry which is preliminary data.</text>
</comment>
<dbReference type="PANTHER" id="PTHR11465">
    <property type="entry name" value="CATALASE"/>
    <property type="match status" value="1"/>
</dbReference>